<keyword evidence="6" id="KW-0016">Alginate biosynthesis</keyword>
<gene>
    <name evidence="9" type="ORF">ACFFJK_14805</name>
</gene>
<dbReference type="GO" id="GO:0016740">
    <property type="term" value="F:transferase activity"/>
    <property type="evidence" value="ECO:0007669"/>
    <property type="project" value="UniProtKB-KW"/>
</dbReference>
<dbReference type="InterPro" id="IPR007345">
    <property type="entry name" value="Polysacch_pyruvyl_Trfase"/>
</dbReference>
<comment type="pathway">
    <text evidence="2">Glycan biosynthesis; alginate biosynthesis.</text>
</comment>
<dbReference type="RefSeq" id="WP_379680150.1">
    <property type="nucleotide sequence ID" value="NZ_JBHLWP010000013.1"/>
</dbReference>
<sequence length="827" mass="91501">MSDSTIVKPNALPPSSLIGYVDRCDSEVVSGWIVNLANVHDYQTVTVLVDGVEVCSAVANEYREDLAKNPGFAGTAHAYNIRLAGLVADGREHEVTVVESKSKYILKGAPKTLFFPKNNTVPAKHLDVALVGKNGWLFLCHDSNGCIEQYVGTLQLSEQTLEDYANLYEKRQAYLRSRNIYYALAIAPGKEYIYSEYLPEGVKASQLPTVRDRFIAAVNPVLDAPIIDFCSVLLKSKSRGQLCYMNDSHWNYLGAMIASAEIIRHVRAQFPQVPEFDESKFQLIWGPEGTGDLSLKERLDYVNGIYIEAAERPVIAQSQAAIGVEYQVTAREIVEHQYKGLSATRPTRLYKKAEAGNLPRAIIIRDSYADWMIPFLSEHFAESLFIWTRNLDEQVIESFNPDLVLEEVVDRFLITNRAAARVPREPARKIGAGVGANASAGMSAHLYGISSYVPDAAFLNADELSQQSGANTGNFVFCHAISRILEVGPHSNPWGADLSHLKPESDRLVVPLANWLGPHVDLGKLAETFRTVPIPMVGVGLGAQAPISGIDIDAIPEGSWEWLRVVSGKSASDRPNISLRGQATFDAIAKKGLAEKCVVTGCPSNFINPSIQLGKDIRKKWKSRGLRRVAVTAGTPSNRLPALEQSLISLVESTQGIYVCQAPLDMLRLFKGEFDKLTKDSLAAHKAYLLPALTDDEFKNWFRTWAYAYTSVPEWLTQMNQYDVVVGTRIHGVMAGIQGGVPSICICIDSRTLELCQTMKIPHVDVRDYKDGITLDQIAMILESWNAEEYDANRRVLAKRFHQFFRDNDLEIKGAPRGIIKAAGVIA</sequence>
<comment type="subcellular location">
    <subcellularLocation>
        <location evidence="1">Periplasm</location>
    </subcellularLocation>
</comment>
<accession>A0ABV6FI24</accession>
<feature type="domain" description="AlgX/AlgJ SGNH hydrolase-like" evidence="8">
    <location>
        <begin position="130"/>
        <end position="289"/>
    </location>
</feature>
<feature type="domain" description="Polysaccharide pyruvyl transferase" evidence="7">
    <location>
        <begin position="572"/>
        <end position="746"/>
    </location>
</feature>
<proteinExistence type="predicted"/>
<evidence type="ECO:0000256" key="4">
    <source>
        <dbReference type="ARBA" id="ARBA00022729"/>
    </source>
</evidence>
<evidence type="ECO:0000256" key="2">
    <source>
        <dbReference type="ARBA" id="ARBA00005182"/>
    </source>
</evidence>
<dbReference type="Pfam" id="PF16822">
    <property type="entry name" value="ALGX"/>
    <property type="match status" value="1"/>
</dbReference>
<evidence type="ECO:0000259" key="8">
    <source>
        <dbReference type="Pfam" id="PF16822"/>
    </source>
</evidence>
<dbReference type="InterPro" id="IPR031811">
    <property type="entry name" value="ALGX/ALGJ_SGNH-like"/>
</dbReference>
<protein>
    <submittedName>
        <fullName evidence="9">Polysaccharide pyruvyl transferase family protein</fullName>
    </submittedName>
</protein>
<comment type="caution">
    <text evidence="9">The sequence shown here is derived from an EMBL/GenBank/DDBJ whole genome shotgun (WGS) entry which is preliminary data.</text>
</comment>
<evidence type="ECO:0000256" key="5">
    <source>
        <dbReference type="ARBA" id="ARBA00022764"/>
    </source>
</evidence>
<evidence type="ECO:0000259" key="7">
    <source>
        <dbReference type="Pfam" id="PF04230"/>
    </source>
</evidence>
<evidence type="ECO:0000313" key="9">
    <source>
        <dbReference type="EMBL" id="MFC0253168.1"/>
    </source>
</evidence>
<reference evidence="9 10" key="1">
    <citation type="submission" date="2024-09" db="EMBL/GenBank/DDBJ databases">
        <authorList>
            <person name="Sun Q."/>
            <person name="Mori K."/>
        </authorList>
    </citation>
    <scope>NUCLEOTIDE SEQUENCE [LARGE SCALE GENOMIC DNA]</scope>
    <source>
        <strain evidence="9 10">CCM 7792</strain>
    </source>
</reference>
<evidence type="ECO:0000256" key="3">
    <source>
        <dbReference type="ARBA" id="ARBA00022679"/>
    </source>
</evidence>
<keyword evidence="4" id="KW-0732">Signal</keyword>
<keyword evidence="5" id="KW-0574">Periplasm</keyword>
<evidence type="ECO:0000256" key="6">
    <source>
        <dbReference type="ARBA" id="ARBA00022841"/>
    </source>
</evidence>
<keyword evidence="3 9" id="KW-0808">Transferase</keyword>
<dbReference type="Proteomes" id="UP001589773">
    <property type="component" value="Unassembled WGS sequence"/>
</dbReference>
<organism evidence="9 10">
    <name type="scientific">Massilia consociata</name>
    <dbReference type="NCBI Taxonomy" id="760117"/>
    <lineage>
        <taxon>Bacteria</taxon>
        <taxon>Pseudomonadati</taxon>
        <taxon>Pseudomonadota</taxon>
        <taxon>Betaproteobacteria</taxon>
        <taxon>Burkholderiales</taxon>
        <taxon>Oxalobacteraceae</taxon>
        <taxon>Telluria group</taxon>
        <taxon>Massilia</taxon>
    </lineage>
</organism>
<keyword evidence="10" id="KW-1185">Reference proteome</keyword>
<evidence type="ECO:0000256" key="1">
    <source>
        <dbReference type="ARBA" id="ARBA00004418"/>
    </source>
</evidence>
<dbReference type="Pfam" id="PF04230">
    <property type="entry name" value="PS_pyruv_trans"/>
    <property type="match status" value="1"/>
</dbReference>
<dbReference type="EMBL" id="JBHLWP010000013">
    <property type="protein sequence ID" value="MFC0253168.1"/>
    <property type="molecule type" value="Genomic_DNA"/>
</dbReference>
<name>A0ABV6FI24_9BURK</name>
<evidence type="ECO:0000313" key="10">
    <source>
        <dbReference type="Proteomes" id="UP001589773"/>
    </source>
</evidence>